<dbReference type="PANTHER" id="PTHR30157:SF0">
    <property type="entry name" value="NADPH-DEPENDENT FERRIC-CHELATE REDUCTASE"/>
    <property type="match status" value="1"/>
</dbReference>
<dbReference type="InterPro" id="IPR007037">
    <property type="entry name" value="SIP_rossman_dom"/>
</dbReference>
<evidence type="ECO:0000313" key="3">
    <source>
        <dbReference type="Proteomes" id="UP001551675"/>
    </source>
</evidence>
<organism evidence="2 3">
    <name type="scientific">Microtetraspora glauca</name>
    <dbReference type="NCBI Taxonomy" id="1996"/>
    <lineage>
        <taxon>Bacteria</taxon>
        <taxon>Bacillati</taxon>
        <taxon>Actinomycetota</taxon>
        <taxon>Actinomycetes</taxon>
        <taxon>Streptosporangiales</taxon>
        <taxon>Streptosporangiaceae</taxon>
        <taxon>Microtetraspora</taxon>
    </lineage>
</organism>
<dbReference type="InterPro" id="IPR039261">
    <property type="entry name" value="FNR_nucleotide-bd"/>
</dbReference>
<proteinExistence type="predicted"/>
<reference evidence="2 3" key="1">
    <citation type="submission" date="2024-06" db="EMBL/GenBank/DDBJ databases">
        <title>The Natural Products Discovery Center: Release of the First 8490 Sequenced Strains for Exploring Actinobacteria Biosynthetic Diversity.</title>
        <authorList>
            <person name="Kalkreuter E."/>
            <person name="Kautsar S.A."/>
            <person name="Yang D."/>
            <person name="Bader C.D."/>
            <person name="Teijaro C.N."/>
            <person name="Fluegel L."/>
            <person name="Davis C.M."/>
            <person name="Simpson J.R."/>
            <person name="Lauterbach L."/>
            <person name="Steele A.D."/>
            <person name="Gui C."/>
            <person name="Meng S."/>
            <person name="Li G."/>
            <person name="Viehrig K."/>
            <person name="Ye F."/>
            <person name="Su P."/>
            <person name="Kiefer A.F."/>
            <person name="Nichols A."/>
            <person name="Cepeda A.J."/>
            <person name="Yan W."/>
            <person name="Fan B."/>
            <person name="Jiang Y."/>
            <person name="Adhikari A."/>
            <person name="Zheng C.-J."/>
            <person name="Schuster L."/>
            <person name="Cowan T.M."/>
            <person name="Smanski M.J."/>
            <person name="Chevrette M.G."/>
            <person name="De Carvalho L.P.S."/>
            <person name="Shen B."/>
        </authorList>
    </citation>
    <scope>NUCLEOTIDE SEQUENCE [LARGE SCALE GENOMIC DNA]</scope>
    <source>
        <strain evidence="2 3">NPDC050100</strain>
    </source>
</reference>
<accession>A0ABV3GGX8</accession>
<dbReference type="PROSITE" id="PS51384">
    <property type="entry name" value="FAD_FR"/>
    <property type="match status" value="1"/>
</dbReference>
<dbReference type="InterPro" id="IPR039374">
    <property type="entry name" value="SIP_fam"/>
</dbReference>
<sequence>MLNLFVHGTVTEIEPIAERMRRVRVSGPELRDLSWTPGTHIRLRVGDPRRPRSWPQGLLRTYSIWDYSPEGHLDVCVLDHPAAGPGASWSREVGVGDTAAFIGPKGRFALREGASYHLFAGGETAAVAFGAMLRALPDAVRSLDLPGEPGAAYLAGEARACQAVHGHLVGERGWSRRDVVVKPFWTPGRRGMD</sequence>
<feature type="domain" description="FAD-binding FR-type" evidence="1">
    <location>
        <begin position="3"/>
        <end position="111"/>
    </location>
</feature>
<dbReference type="Pfam" id="PF08021">
    <property type="entry name" value="FAD_binding_9"/>
    <property type="match status" value="1"/>
</dbReference>
<dbReference type="SUPFAM" id="SSF63380">
    <property type="entry name" value="Riboflavin synthase domain-like"/>
    <property type="match status" value="1"/>
</dbReference>
<dbReference type="CDD" id="cd06193">
    <property type="entry name" value="siderophore_interacting"/>
    <property type="match status" value="1"/>
</dbReference>
<dbReference type="InterPro" id="IPR017927">
    <property type="entry name" value="FAD-bd_FR_type"/>
</dbReference>
<dbReference type="EMBL" id="JBFALK010000010">
    <property type="protein sequence ID" value="MEV0970885.1"/>
    <property type="molecule type" value="Genomic_DNA"/>
</dbReference>
<dbReference type="RefSeq" id="WP_061258130.1">
    <property type="nucleotide sequence ID" value="NZ_JBFALK010000010.1"/>
</dbReference>
<dbReference type="Pfam" id="PF04954">
    <property type="entry name" value="SIP"/>
    <property type="match status" value="1"/>
</dbReference>
<evidence type="ECO:0000313" key="2">
    <source>
        <dbReference type="EMBL" id="MEV0970885.1"/>
    </source>
</evidence>
<gene>
    <name evidence="2" type="ORF">AB0I59_19840</name>
</gene>
<dbReference type="Gene3D" id="3.40.50.80">
    <property type="entry name" value="Nucleotide-binding domain of ferredoxin-NADP reductase (FNR) module"/>
    <property type="match status" value="1"/>
</dbReference>
<comment type="caution">
    <text evidence="2">The sequence shown here is derived from an EMBL/GenBank/DDBJ whole genome shotgun (WGS) entry which is preliminary data.</text>
</comment>
<keyword evidence="3" id="KW-1185">Reference proteome</keyword>
<dbReference type="InterPro" id="IPR013113">
    <property type="entry name" value="SIP_FAD-bd"/>
</dbReference>
<dbReference type="PANTHER" id="PTHR30157">
    <property type="entry name" value="FERRIC REDUCTASE, NADPH-DEPENDENT"/>
    <property type="match status" value="1"/>
</dbReference>
<name>A0ABV3GGX8_MICGL</name>
<dbReference type="Proteomes" id="UP001551675">
    <property type="component" value="Unassembled WGS sequence"/>
</dbReference>
<dbReference type="InterPro" id="IPR017938">
    <property type="entry name" value="Riboflavin_synthase-like_b-brl"/>
</dbReference>
<dbReference type="Gene3D" id="2.40.30.10">
    <property type="entry name" value="Translation factors"/>
    <property type="match status" value="1"/>
</dbReference>
<evidence type="ECO:0000259" key="1">
    <source>
        <dbReference type="PROSITE" id="PS51384"/>
    </source>
</evidence>
<protein>
    <submittedName>
        <fullName evidence="2">Siderophore-interacting protein</fullName>
    </submittedName>
</protein>